<accession>A0A6N2ATG5</accession>
<comment type="caution">
    <text evidence="2">The sequence shown here is derived from an EMBL/GenBank/DDBJ whole genome shotgun (WGS) entry which is preliminary data.</text>
</comment>
<feature type="non-terminal residue" evidence="2">
    <location>
        <position position="1"/>
    </location>
</feature>
<evidence type="ECO:0000256" key="1">
    <source>
        <dbReference type="SAM" id="MobiDB-lite"/>
    </source>
</evidence>
<protein>
    <submittedName>
        <fullName evidence="2">Uncharacterized protein</fullName>
    </submittedName>
</protein>
<evidence type="ECO:0000313" key="2">
    <source>
        <dbReference type="EMBL" id="TMW85029.1"/>
    </source>
</evidence>
<proteinExistence type="predicted"/>
<dbReference type="AlphaFoldDB" id="A0A6N2ATG5"/>
<name>A0A6N2ATG5_SOLCI</name>
<organism evidence="2">
    <name type="scientific">Solanum chilense</name>
    <name type="common">Tomato</name>
    <name type="synonym">Lycopersicon chilense</name>
    <dbReference type="NCBI Taxonomy" id="4083"/>
    <lineage>
        <taxon>Eukaryota</taxon>
        <taxon>Viridiplantae</taxon>
        <taxon>Streptophyta</taxon>
        <taxon>Embryophyta</taxon>
        <taxon>Tracheophyta</taxon>
        <taxon>Spermatophyta</taxon>
        <taxon>Magnoliopsida</taxon>
        <taxon>eudicotyledons</taxon>
        <taxon>Gunneridae</taxon>
        <taxon>Pentapetalae</taxon>
        <taxon>asterids</taxon>
        <taxon>lamiids</taxon>
        <taxon>Solanales</taxon>
        <taxon>Solanaceae</taxon>
        <taxon>Solanoideae</taxon>
        <taxon>Solaneae</taxon>
        <taxon>Solanum</taxon>
        <taxon>Solanum subgen. Lycopersicon</taxon>
    </lineage>
</organism>
<feature type="region of interest" description="Disordered" evidence="1">
    <location>
        <begin position="127"/>
        <end position="149"/>
    </location>
</feature>
<gene>
    <name evidence="2" type="ORF">EJD97_023912</name>
</gene>
<sequence>SPGTCEEYSDDGDINLDYDSDSSQLDHSKEALFDVIQHIKDNQARNHFLLELKNILLDTDTPKPHPNIDPFSMKQIISRSESNSVPTISDLCHEVSTLKDEIRNIKPRLSILETDIPIYQDYKKPAKHDFESKHSSSGKNSDDDDIDINPSKINNDHLVEDFAILPVMTPLLLQHQV</sequence>
<reference evidence="2" key="1">
    <citation type="submission" date="2019-05" db="EMBL/GenBank/DDBJ databases">
        <title>The de novo reference genome and transcriptome assemblies of the wild tomato species Solanum chilense.</title>
        <authorList>
            <person name="Stam R."/>
            <person name="Nosenko T."/>
            <person name="Hoerger A.C."/>
            <person name="Stephan W."/>
            <person name="Seidel M.A."/>
            <person name="Kuhn J.M.M."/>
            <person name="Haberer G."/>
            <person name="Tellier A."/>
        </authorList>
    </citation>
    <scope>NUCLEOTIDE SEQUENCE</scope>
    <source>
        <tissue evidence="2">Mature leaves</tissue>
    </source>
</reference>
<feature type="compositionally biased region" description="Acidic residues" evidence="1">
    <location>
        <begin position="7"/>
        <end position="20"/>
    </location>
</feature>
<feature type="region of interest" description="Disordered" evidence="1">
    <location>
        <begin position="1"/>
        <end position="21"/>
    </location>
</feature>
<dbReference type="EMBL" id="RXGB01007941">
    <property type="protein sequence ID" value="TMW85029.1"/>
    <property type="molecule type" value="Genomic_DNA"/>
</dbReference>